<dbReference type="InterPro" id="IPR036890">
    <property type="entry name" value="HATPase_C_sf"/>
</dbReference>
<evidence type="ECO:0000256" key="1">
    <source>
        <dbReference type="ARBA" id="ARBA00000085"/>
    </source>
</evidence>
<dbReference type="OrthoDB" id="227596at2"/>
<evidence type="ECO:0000256" key="4">
    <source>
        <dbReference type="ARBA" id="ARBA00022679"/>
    </source>
</evidence>
<proteinExistence type="predicted"/>
<evidence type="ECO:0000256" key="6">
    <source>
        <dbReference type="ARBA" id="ARBA00022777"/>
    </source>
</evidence>
<dbReference type="Pfam" id="PF07730">
    <property type="entry name" value="HisKA_3"/>
    <property type="match status" value="1"/>
</dbReference>
<dbReference type="GO" id="GO:0046983">
    <property type="term" value="F:protein dimerization activity"/>
    <property type="evidence" value="ECO:0007669"/>
    <property type="project" value="InterPro"/>
</dbReference>
<comment type="caution">
    <text evidence="12">The sequence shown here is derived from an EMBL/GenBank/DDBJ whole genome shotgun (WGS) entry which is preliminary data.</text>
</comment>
<keyword evidence="13" id="KW-1185">Reference proteome</keyword>
<dbReference type="STRING" id="1306406.J116_013550"/>
<feature type="region of interest" description="Disordered" evidence="9">
    <location>
        <begin position="340"/>
        <end position="360"/>
    </location>
</feature>
<dbReference type="CDD" id="cd16917">
    <property type="entry name" value="HATPase_UhpB-NarQ-NarX-like"/>
    <property type="match status" value="1"/>
</dbReference>
<evidence type="ECO:0000256" key="3">
    <source>
        <dbReference type="ARBA" id="ARBA00022553"/>
    </source>
</evidence>
<feature type="domain" description="Histidine kinase/HSP90-like ATPase" evidence="11">
    <location>
        <begin position="296"/>
        <end position="397"/>
    </location>
</feature>
<evidence type="ECO:0000313" key="13">
    <source>
        <dbReference type="Proteomes" id="UP000095329"/>
    </source>
</evidence>
<evidence type="ECO:0000259" key="11">
    <source>
        <dbReference type="SMART" id="SM00387"/>
    </source>
</evidence>
<feature type="transmembrane region" description="Helical" evidence="10">
    <location>
        <begin position="30"/>
        <end position="50"/>
    </location>
</feature>
<dbReference type="PANTHER" id="PTHR24421">
    <property type="entry name" value="NITRATE/NITRITE SENSOR PROTEIN NARX-RELATED"/>
    <property type="match status" value="1"/>
</dbReference>
<dbReference type="eggNOG" id="COG4585">
    <property type="taxonomic scope" value="Bacteria"/>
</dbReference>
<dbReference type="SMART" id="SM00387">
    <property type="entry name" value="HATPase_c"/>
    <property type="match status" value="1"/>
</dbReference>
<keyword evidence="5" id="KW-0547">Nucleotide-binding</keyword>
<gene>
    <name evidence="12" type="ORF">J116_013550</name>
</gene>
<organism evidence="12 13">
    <name type="scientific">Streptomyces thermolilacinus SPC6</name>
    <dbReference type="NCBI Taxonomy" id="1306406"/>
    <lineage>
        <taxon>Bacteria</taxon>
        <taxon>Bacillati</taxon>
        <taxon>Actinomycetota</taxon>
        <taxon>Actinomycetes</taxon>
        <taxon>Kitasatosporales</taxon>
        <taxon>Streptomycetaceae</taxon>
        <taxon>Streptomyces</taxon>
    </lineage>
</organism>
<keyword evidence="10" id="KW-0472">Membrane</keyword>
<dbReference type="GO" id="GO:0005524">
    <property type="term" value="F:ATP binding"/>
    <property type="evidence" value="ECO:0007669"/>
    <property type="project" value="UniProtKB-KW"/>
</dbReference>
<dbReference type="InterPro" id="IPR011712">
    <property type="entry name" value="Sig_transdc_His_kin_sub3_dim/P"/>
</dbReference>
<name>A0A1D3DSQ1_9ACTN</name>
<evidence type="ECO:0000256" key="10">
    <source>
        <dbReference type="SAM" id="Phobius"/>
    </source>
</evidence>
<evidence type="ECO:0000256" key="8">
    <source>
        <dbReference type="ARBA" id="ARBA00023012"/>
    </source>
</evidence>
<feature type="region of interest" description="Disordered" evidence="9">
    <location>
        <begin position="1"/>
        <end position="24"/>
    </location>
</feature>
<accession>A0A1D3DSQ1</accession>
<dbReference type="Gene3D" id="1.20.5.1930">
    <property type="match status" value="1"/>
</dbReference>
<dbReference type="SUPFAM" id="SSF55874">
    <property type="entry name" value="ATPase domain of HSP90 chaperone/DNA topoisomerase II/histidine kinase"/>
    <property type="match status" value="1"/>
</dbReference>
<dbReference type="EMBL" id="ASHX02000001">
    <property type="protein sequence ID" value="OEJ95346.1"/>
    <property type="molecule type" value="Genomic_DNA"/>
</dbReference>
<feature type="transmembrane region" description="Helical" evidence="10">
    <location>
        <begin position="138"/>
        <end position="159"/>
    </location>
</feature>
<dbReference type="Pfam" id="PF02518">
    <property type="entry name" value="HATPase_c"/>
    <property type="match status" value="1"/>
</dbReference>
<keyword evidence="7" id="KW-0067">ATP-binding</keyword>
<keyword evidence="3" id="KW-0597">Phosphoprotein</keyword>
<keyword evidence="6" id="KW-0418">Kinase</keyword>
<protein>
    <recommendedName>
        <fullName evidence="2">histidine kinase</fullName>
        <ecNumber evidence="2">2.7.13.3</ecNumber>
    </recommendedName>
</protein>
<evidence type="ECO:0000256" key="2">
    <source>
        <dbReference type="ARBA" id="ARBA00012438"/>
    </source>
</evidence>
<feature type="compositionally biased region" description="Low complexity" evidence="9">
    <location>
        <begin position="15"/>
        <end position="24"/>
    </location>
</feature>
<reference evidence="12 13" key="1">
    <citation type="journal article" date="2013" name="Genome Announc.">
        <title>Genome Sequence of Streptomyces violaceusniger Strain SPC6, a Halotolerant Streptomycete That Exhibits Rapid Growth and Development.</title>
        <authorList>
            <person name="Chen X."/>
            <person name="Zhang B."/>
            <person name="Zhang W."/>
            <person name="Wu X."/>
            <person name="Zhang M."/>
            <person name="Chen T."/>
            <person name="Liu G."/>
            <person name="Dyson P."/>
        </authorList>
    </citation>
    <scope>NUCLEOTIDE SEQUENCE [LARGE SCALE GENOMIC DNA]</scope>
    <source>
        <strain evidence="12 13">SPC6</strain>
    </source>
</reference>
<dbReference type="RefSeq" id="WP_023587604.1">
    <property type="nucleotide sequence ID" value="NZ_ASHX02000001.1"/>
</dbReference>
<keyword evidence="8" id="KW-0902">Two-component regulatory system</keyword>
<dbReference type="PANTHER" id="PTHR24421:SF10">
    <property type="entry name" value="NITRATE_NITRITE SENSOR PROTEIN NARQ"/>
    <property type="match status" value="1"/>
</dbReference>
<evidence type="ECO:0000256" key="7">
    <source>
        <dbReference type="ARBA" id="ARBA00022840"/>
    </source>
</evidence>
<keyword evidence="4" id="KW-0808">Transferase</keyword>
<dbReference type="InterPro" id="IPR050482">
    <property type="entry name" value="Sensor_HK_TwoCompSys"/>
</dbReference>
<dbReference type="Gene3D" id="3.30.565.10">
    <property type="entry name" value="Histidine kinase-like ATPase, C-terminal domain"/>
    <property type="match status" value="1"/>
</dbReference>
<feature type="transmembrane region" description="Helical" evidence="10">
    <location>
        <begin position="76"/>
        <end position="100"/>
    </location>
</feature>
<dbReference type="EC" id="2.7.13.3" evidence="2"/>
<dbReference type="AlphaFoldDB" id="A0A1D3DSQ1"/>
<dbReference type="GO" id="GO:0000155">
    <property type="term" value="F:phosphorelay sensor kinase activity"/>
    <property type="evidence" value="ECO:0007669"/>
    <property type="project" value="InterPro"/>
</dbReference>
<keyword evidence="10" id="KW-1133">Transmembrane helix</keyword>
<feature type="transmembrane region" description="Helical" evidence="10">
    <location>
        <begin position="107"/>
        <end position="126"/>
    </location>
</feature>
<dbReference type="GO" id="GO:0016020">
    <property type="term" value="C:membrane"/>
    <property type="evidence" value="ECO:0007669"/>
    <property type="project" value="InterPro"/>
</dbReference>
<sequence>MRTPMPASVPPATPTPTASGTRTRSPRRALAFDVLVAAAAALELLTWYGALDRASALVCPPALLALLLRRRFPVPVLLATLPSMATGHLWIAPMIALFTVASRTTRTPLVVAATAALFAATMWSGYSADTSGMAWGDHLFTVEVALMFSVGPAGLGLLARTRFELRARLRELTASQEHGRRLEAERAVARERARMAREMHDTVSYHLGIIATQSGALWATAPDETVRQDAETIRRHSAAGLAELREVVGVLRRAAGADDGDTARLHHLPALVRDARLDAVLDLDATLPDGRACAPAVERAAYRTVQEALTNARKHAPGAPVTVTVRPSVQGDTLIVEVRNDAPPGDPAAPQGTTLATGDGYGLTGLKERTALVDGTLRAGPTPDGGFAVRAELPLTPPPAAPATAPAPAAPAPARQPQPRSALDRTIPSQ</sequence>
<dbReference type="InterPro" id="IPR003594">
    <property type="entry name" value="HATPase_dom"/>
</dbReference>
<keyword evidence="10" id="KW-0812">Transmembrane</keyword>
<feature type="region of interest" description="Disordered" evidence="9">
    <location>
        <begin position="383"/>
        <end position="430"/>
    </location>
</feature>
<evidence type="ECO:0000256" key="5">
    <source>
        <dbReference type="ARBA" id="ARBA00022741"/>
    </source>
</evidence>
<dbReference type="Proteomes" id="UP000095329">
    <property type="component" value="Unassembled WGS sequence"/>
</dbReference>
<evidence type="ECO:0000256" key="9">
    <source>
        <dbReference type="SAM" id="MobiDB-lite"/>
    </source>
</evidence>
<comment type="catalytic activity">
    <reaction evidence="1">
        <text>ATP + protein L-histidine = ADP + protein N-phospho-L-histidine.</text>
        <dbReference type="EC" id="2.7.13.3"/>
    </reaction>
</comment>
<evidence type="ECO:0000313" key="12">
    <source>
        <dbReference type="EMBL" id="OEJ95346.1"/>
    </source>
</evidence>